<evidence type="ECO:0008006" key="4">
    <source>
        <dbReference type="Google" id="ProtNLM"/>
    </source>
</evidence>
<dbReference type="OMA" id="IDMENCA"/>
<dbReference type="Proteomes" id="UP000751190">
    <property type="component" value="Unassembled WGS sequence"/>
</dbReference>
<reference evidence="2" key="1">
    <citation type="submission" date="2021-05" db="EMBL/GenBank/DDBJ databases">
        <title>The genome of the haptophyte Pavlova lutheri (Diacronema luteri, Pavlovales) - a model for lipid biosynthesis in eukaryotic algae.</title>
        <authorList>
            <person name="Hulatt C.J."/>
            <person name="Posewitz M.C."/>
        </authorList>
    </citation>
    <scope>NUCLEOTIDE SEQUENCE</scope>
    <source>
        <strain evidence="2">NIVA-4/92</strain>
    </source>
</reference>
<protein>
    <recommendedName>
        <fullName evidence="4">Secreted protein</fullName>
    </recommendedName>
</protein>
<dbReference type="PANTHER" id="PTHR35455:SF1">
    <property type="entry name" value="AGAP005842-PA"/>
    <property type="match status" value="1"/>
</dbReference>
<dbReference type="PANTHER" id="PTHR35455">
    <property type="entry name" value="UNNAMED PRODUCT"/>
    <property type="match status" value="1"/>
</dbReference>
<comment type="caution">
    <text evidence="2">The sequence shown here is derived from an EMBL/GenBank/DDBJ whole genome shotgun (WGS) entry which is preliminary data.</text>
</comment>
<keyword evidence="3" id="KW-1185">Reference proteome</keyword>
<evidence type="ECO:0000313" key="2">
    <source>
        <dbReference type="EMBL" id="KAG8456996.1"/>
    </source>
</evidence>
<name>A0A8J6C308_DIALT</name>
<dbReference type="OrthoDB" id="1915375at2759"/>
<dbReference type="Pfam" id="PF16029">
    <property type="entry name" value="DUF4787"/>
    <property type="match status" value="1"/>
</dbReference>
<gene>
    <name evidence="2" type="ORF">KFE25_006608</name>
</gene>
<evidence type="ECO:0000313" key="3">
    <source>
        <dbReference type="Proteomes" id="UP000751190"/>
    </source>
</evidence>
<organism evidence="2 3">
    <name type="scientific">Diacronema lutheri</name>
    <name type="common">Unicellular marine alga</name>
    <name type="synonym">Monochrysis lutheri</name>
    <dbReference type="NCBI Taxonomy" id="2081491"/>
    <lineage>
        <taxon>Eukaryota</taxon>
        <taxon>Haptista</taxon>
        <taxon>Haptophyta</taxon>
        <taxon>Pavlovophyceae</taxon>
        <taxon>Pavlovales</taxon>
        <taxon>Pavlovaceae</taxon>
        <taxon>Diacronema</taxon>
    </lineage>
</organism>
<feature type="chain" id="PRO_5035207742" description="Secreted protein" evidence="1">
    <location>
        <begin position="21"/>
        <end position="110"/>
    </location>
</feature>
<proteinExistence type="predicted"/>
<keyword evidence="1" id="KW-0732">Signal</keyword>
<dbReference type="AlphaFoldDB" id="A0A8J6C308"/>
<sequence>MAVGCTVTLVVVLLLTGVDGKRRSKTSSDRSSRLERTQCEEGPCSEWDTDYRPNCVLRCQSDACYTAVYADNELEPGEVDTSRSRQYQTCLTKERSDRMRVERERSRRRG</sequence>
<accession>A0A8J6C308</accession>
<dbReference type="InterPro" id="IPR031985">
    <property type="entry name" value="DUF4787"/>
</dbReference>
<evidence type="ECO:0000256" key="1">
    <source>
        <dbReference type="SAM" id="SignalP"/>
    </source>
</evidence>
<dbReference type="EMBL" id="JAGTXO010000091">
    <property type="protein sequence ID" value="KAG8456996.1"/>
    <property type="molecule type" value="Genomic_DNA"/>
</dbReference>
<feature type="signal peptide" evidence="1">
    <location>
        <begin position="1"/>
        <end position="20"/>
    </location>
</feature>